<gene>
    <name evidence="1" type="ORF">OMP44_14710</name>
</gene>
<organism evidence="1 2">
    <name type="scientific">Pseudomonas flavocrustae</name>
    <dbReference type="NCBI Taxonomy" id="2991719"/>
    <lineage>
        <taxon>Bacteria</taxon>
        <taxon>Pseudomonadati</taxon>
        <taxon>Pseudomonadota</taxon>
        <taxon>Gammaproteobacteria</taxon>
        <taxon>Pseudomonadales</taxon>
        <taxon>Pseudomonadaceae</taxon>
        <taxon>Pseudomonas</taxon>
    </lineage>
</organism>
<comment type="caution">
    <text evidence="1">The sequence shown here is derived from an EMBL/GenBank/DDBJ whole genome shotgun (WGS) entry which is preliminary data.</text>
</comment>
<dbReference type="EMBL" id="JAPDIQ010000006">
    <property type="protein sequence ID" value="MDH4764141.1"/>
    <property type="molecule type" value="Genomic_DNA"/>
</dbReference>
<reference evidence="1 2" key="1">
    <citation type="submission" date="2022-10" db="EMBL/GenBank/DDBJ databases">
        <title>A novel Pseudomonas species, isolated from Passiflora incarnata leaves.</title>
        <authorList>
            <person name="Cueva-Yesquen L.G."/>
            <person name="Fantinatti-Garboggini F."/>
        </authorList>
    </citation>
    <scope>NUCLEOTIDE SEQUENCE [LARGE SCALE GENOMIC DNA]</scope>
    <source>
        <strain evidence="1 2">CBMAI 2609</strain>
    </source>
</reference>
<proteinExistence type="predicted"/>
<accession>A0ABT6III6</accession>
<evidence type="ECO:0000313" key="1">
    <source>
        <dbReference type="EMBL" id="MDH4764141.1"/>
    </source>
</evidence>
<keyword evidence="2" id="KW-1185">Reference proteome</keyword>
<protein>
    <submittedName>
        <fullName evidence="1">Uncharacterized protein</fullName>
    </submittedName>
</protein>
<dbReference type="Proteomes" id="UP001157461">
    <property type="component" value="Unassembled WGS sequence"/>
</dbReference>
<name>A0ABT6III6_9PSED</name>
<evidence type="ECO:0000313" key="2">
    <source>
        <dbReference type="Proteomes" id="UP001157461"/>
    </source>
</evidence>
<sequence length="143" mass="16202">MPHHLIIGNAIHSSAASLREAQTGLSTLRAQGLKPRLFYSLSFDSFGSELDDDGRPLHLYILMSTNEFESYLTRFERIRLLTDPEHAASPLRVVDVRGVLEGRDYHIAELLYPGFAEEPEIRVQTLLMRATQGLVDLQDLLRI</sequence>
<dbReference type="RefSeq" id="WP_280309223.1">
    <property type="nucleotide sequence ID" value="NZ_JAPDIQ010000006.1"/>
</dbReference>